<dbReference type="InterPro" id="IPR020012">
    <property type="entry name" value="LysM_FimV"/>
</dbReference>
<accession>A0A5J6WN22</accession>
<name>A0A5J6WN22_MORMI</name>
<dbReference type="EMBL" id="CP044399">
    <property type="protein sequence ID" value="QFI38430.1"/>
    <property type="molecule type" value="Genomic_DNA"/>
</dbReference>
<gene>
    <name evidence="1" type="ORF">FR932_11505</name>
</gene>
<evidence type="ECO:0000313" key="2">
    <source>
        <dbReference type="Proteomes" id="UP000327424"/>
    </source>
</evidence>
<reference evidence="1 2" key="1">
    <citation type="submission" date="2019-09" db="EMBL/GenBank/DDBJ databases">
        <title>Hybrid Assembly of the complete Genome of the Deep-Sea Bacterium Moritella marina from long Nanopore and Illumina reads.</title>
        <authorList>
            <person name="Magin S."/>
            <person name="Georgoulis A."/>
            <person name="Papadimitriou K."/>
            <person name="Iliakis G."/>
            <person name="Vorgias C.E."/>
        </authorList>
    </citation>
    <scope>NUCLEOTIDE SEQUENCE [LARGE SCALE GENOMIC DNA]</scope>
    <source>
        <strain evidence="1 2">MP-1</strain>
    </source>
</reference>
<dbReference type="OrthoDB" id="5298707at2"/>
<protein>
    <recommendedName>
        <fullName evidence="3">LysM domain-containing protein</fullName>
    </recommendedName>
</protein>
<keyword evidence="2" id="KW-1185">Reference proteome</keyword>
<evidence type="ECO:0000313" key="1">
    <source>
        <dbReference type="EMBL" id="QFI38430.1"/>
    </source>
</evidence>
<dbReference type="RefSeq" id="WP_019442004.1">
    <property type="nucleotide sequence ID" value="NZ_ALOE01000024.1"/>
</dbReference>
<proteinExistence type="predicted"/>
<dbReference type="KEGG" id="mmaa:FR932_11505"/>
<sequence length="264" mass="30418">MLNSARLHDQFKLTKWLKLVIVYSFTMNQVYAHDSLAHMPQGNPSQDMIINRLTAGVNSQLQHGPVRKGETLTSIAQQRAPQNTSRNQYIEMIFRLNPQAFINQNKNKLKTGSLLRLPGYQQGNDSLQNVARAQPRTQFNNQKVQLIEYNSLLQIKSESKTTPFLPQIPIHVIAPNSLNQQQKRAKLQALMLQNQQTEIHEQVALLQHISEIEQQLTISQESASKLTHSQQQLSLKNKNLLLQIQDLHKKYDHIINNYNFTPKF</sequence>
<dbReference type="Gene3D" id="3.10.350.10">
    <property type="entry name" value="LysM domain"/>
    <property type="match status" value="1"/>
</dbReference>
<dbReference type="NCBIfam" id="TIGR03505">
    <property type="entry name" value="FimV_core"/>
    <property type="match status" value="1"/>
</dbReference>
<dbReference type="Proteomes" id="UP000327424">
    <property type="component" value="Chromosome"/>
</dbReference>
<dbReference type="InterPro" id="IPR036779">
    <property type="entry name" value="LysM_dom_sf"/>
</dbReference>
<evidence type="ECO:0008006" key="3">
    <source>
        <dbReference type="Google" id="ProtNLM"/>
    </source>
</evidence>
<organism evidence="1 2">
    <name type="scientific">Moritella marina ATCC 15381</name>
    <dbReference type="NCBI Taxonomy" id="1202962"/>
    <lineage>
        <taxon>Bacteria</taxon>
        <taxon>Pseudomonadati</taxon>
        <taxon>Pseudomonadota</taxon>
        <taxon>Gammaproteobacteria</taxon>
        <taxon>Alteromonadales</taxon>
        <taxon>Moritellaceae</taxon>
        <taxon>Moritella</taxon>
    </lineage>
</organism>
<dbReference type="AlphaFoldDB" id="A0A5J6WN22"/>